<evidence type="ECO:0000313" key="2">
    <source>
        <dbReference type="EMBL" id="MCW3796563.1"/>
    </source>
</evidence>
<dbReference type="NCBIfam" id="TIGR02914">
    <property type="entry name" value="EpsI_fam"/>
    <property type="match status" value="1"/>
</dbReference>
<comment type="caution">
    <text evidence="2">The sequence shown here is derived from an EMBL/GenBank/DDBJ whole genome shotgun (WGS) entry which is preliminary data.</text>
</comment>
<organism evidence="2 3">
    <name type="scientific">Sphingomonas arvum</name>
    <dbReference type="NCBI Taxonomy" id="2992113"/>
    <lineage>
        <taxon>Bacteria</taxon>
        <taxon>Pseudomonadati</taxon>
        <taxon>Pseudomonadota</taxon>
        <taxon>Alphaproteobacteria</taxon>
        <taxon>Sphingomonadales</taxon>
        <taxon>Sphingomonadaceae</taxon>
        <taxon>Sphingomonas</taxon>
    </lineage>
</organism>
<keyword evidence="3" id="KW-1185">Reference proteome</keyword>
<dbReference type="Pfam" id="PF11984">
    <property type="entry name" value="DUF3485"/>
    <property type="match status" value="1"/>
</dbReference>
<evidence type="ECO:0000259" key="1">
    <source>
        <dbReference type="Pfam" id="PF11984"/>
    </source>
</evidence>
<evidence type="ECO:0000313" key="3">
    <source>
        <dbReference type="Proteomes" id="UP001526246"/>
    </source>
</evidence>
<dbReference type="PROSITE" id="PS51318">
    <property type="entry name" value="TAT"/>
    <property type="match status" value="1"/>
</dbReference>
<dbReference type="InterPro" id="IPR006311">
    <property type="entry name" value="TAT_signal"/>
</dbReference>
<name>A0ABT3JBX0_9SPHN</name>
<dbReference type="EMBL" id="JAPDOB010000001">
    <property type="protein sequence ID" value="MCW3796563.1"/>
    <property type="molecule type" value="Genomic_DNA"/>
</dbReference>
<gene>
    <name evidence="2" type="ORF">OMW55_01905</name>
</gene>
<reference evidence="2 3" key="1">
    <citation type="submission" date="2022-10" db="EMBL/GenBank/DDBJ databases">
        <title>Sphingomonas sp.</title>
        <authorList>
            <person name="Jin C."/>
        </authorList>
    </citation>
    <scope>NUCLEOTIDE SEQUENCE [LARGE SCALE GENOMIC DNA]</scope>
    <source>
        <strain evidence="2 3">BN140010</strain>
    </source>
</reference>
<proteinExistence type="predicted"/>
<accession>A0ABT3JBX0</accession>
<dbReference type="InterPro" id="IPR014263">
    <property type="entry name" value="Methanolan_biosynth_EpsI"/>
</dbReference>
<dbReference type="Proteomes" id="UP001526246">
    <property type="component" value="Unassembled WGS sequence"/>
</dbReference>
<sequence>MNDATASVRAPSASRREFLVGGALLASALASGALARAVGASGPAGTLRAEDVPQRFAEWRFSPSNTLLIPEGEGAGDPVYDQVVARHYVSDTDLPVMLLIAYGGAQSGSTQLHRPELCYPAAGFRMIDHPDVLLRLPGAPPIPARTLTGTAPGRTEQIVYWSRVGADFPTRSLAQRWSVLRQTIAHGAPDGALVRFSAITEDQDAGLAALRRFAAALLAASGPNLRQLLVGAA</sequence>
<protein>
    <submittedName>
        <fullName evidence="2">EpsI family protein</fullName>
    </submittedName>
</protein>
<feature type="domain" description="Methanolan biosynthesis EpsI" evidence="1">
    <location>
        <begin position="23"/>
        <end position="220"/>
    </location>
</feature>
<dbReference type="RefSeq" id="WP_264880385.1">
    <property type="nucleotide sequence ID" value="NZ_JAPDOB010000001.1"/>
</dbReference>